<evidence type="ECO:0000256" key="1">
    <source>
        <dbReference type="SAM" id="MobiDB-lite"/>
    </source>
</evidence>
<proteinExistence type="predicted"/>
<keyword evidence="2" id="KW-1133">Transmembrane helix</keyword>
<dbReference type="Proteomes" id="UP000014541">
    <property type="component" value="Unassembled WGS sequence"/>
</dbReference>
<feature type="compositionally biased region" description="Low complexity" evidence="1">
    <location>
        <begin position="183"/>
        <end position="193"/>
    </location>
</feature>
<protein>
    <submittedName>
        <fullName evidence="3">Uncharacterized protein</fullName>
    </submittedName>
</protein>
<accession>S3K3E1</accession>
<name>S3K3E1_TREMA</name>
<organism evidence="3 4">
    <name type="scientific">Treponema maltophilum ATCC 51939</name>
    <dbReference type="NCBI Taxonomy" id="1125699"/>
    <lineage>
        <taxon>Bacteria</taxon>
        <taxon>Pseudomonadati</taxon>
        <taxon>Spirochaetota</taxon>
        <taxon>Spirochaetia</taxon>
        <taxon>Spirochaetales</taxon>
        <taxon>Treponemataceae</taxon>
        <taxon>Treponema</taxon>
    </lineage>
</organism>
<evidence type="ECO:0000256" key="2">
    <source>
        <dbReference type="SAM" id="Phobius"/>
    </source>
</evidence>
<keyword evidence="4" id="KW-1185">Reference proteome</keyword>
<evidence type="ECO:0000313" key="4">
    <source>
        <dbReference type="Proteomes" id="UP000014541"/>
    </source>
</evidence>
<dbReference type="HOGENOM" id="CLU_852437_0_0_12"/>
<gene>
    <name evidence="3" type="ORF">HMPREF9194_01822</name>
</gene>
<dbReference type="eggNOG" id="ENOG5031P4K">
    <property type="taxonomic scope" value="Bacteria"/>
</dbReference>
<reference evidence="3 4" key="1">
    <citation type="submission" date="2013-04" db="EMBL/GenBank/DDBJ databases">
        <title>The Genome Sequence of Treponema maltophilum ATCC 51939.</title>
        <authorList>
            <consortium name="The Broad Institute Genomics Platform"/>
            <person name="Earl A."/>
            <person name="Ward D."/>
            <person name="Feldgarden M."/>
            <person name="Gevers D."/>
            <person name="Leonetti C."/>
            <person name="Blanton J.M."/>
            <person name="Dewhirst F.E."/>
            <person name="Izard J."/>
            <person name="Walker B."/>
            <person name="Young S."/>
            <person name="Zeng Q."/>
            <person name="Gargeya S."/>
            <person name="Fitzgerald M."/>
            <person name="Haas B."/>
            <person name="Abouelleil A."/>
            <person name="Allen A.W."/>
            <person name="Alvarado L."/>
            <person name="Arachchi H.M."/>
            <person name="Berlin A.M."/>
            <person name="Chapman S.B."/>
            <person name="Gainer-Dewar J."/>
            <person name="Goldberg J."/>
            <person name="Griggs A."/>
            <person name="Gujja S."/>
            <person name="Hansen M."/>
            <person name="Howarth C."/>
            <person name="Imamovic A."/>
            <person name="Ireland A."/>
            <person name="Larimer J."/>
            <person name="McCowan C."/>
            <person name="Murphy C."/>
            <person name="Pearson M."/>
            <person name="Poon T.W."/>
            <person name="Priest M."/>
            <person name="Roberts A."/>
            <person name="Saif S."/>
            <person name="Shea T."/>
            <person name="Sisk P."/>
            <person name="Sykes S."/>
            <person name="Wortman J."/>
            <person name="Nusbaum C."/>
            <person name="Birren B."/>
        </authorList>
    </citation>
    <scope>NUCLEOTIDE SEQUENCE [LARGE SCALE GENOMIC DNA]</scope>
    <source>
        <strain evidence="3 4">ATCC 51939</strain>
    </source>
</reference>
<dbReference type="AlphaFoldDB" id="S3K3E1"/>
<keyword evidence="2" id="KW-0812">Transmembrane</keyword>
<feature type="compositionally biased region" description="Basic and acidic residues" evidence="1">
    <location>
        <begin position="172"/>
        <end position="182"/>
    </location>
</feature>
<dbReference type="OrthoDB" id="363061at2"/>
<feature type="region of interest" description="Disordered" evidence="1">
    <location>
        <begin position="172"/>
        <end position="193"/>
    </location>
</feature>
<dbReference type="PATRIC" id="fig|1125699.3.peg.1840"/>
<keyword evidence="2" id="KW-0472">Membrane</keyword>
<feature type="transmembrane region" description="Helical" evidence="2">
    <location>
        <begin position="230"/>
        <end position="251"/>
    </location>
</feature>
<feature type="transmembrane region" description="Helical" evidence="2">
    <location>
        <begin position="257"/>
        <end position="277"/>
    </location>
</feature>
<sequence length="319" mass="36567">MEDFFKKVKDKFSDMQSEYRETVLNSRIDDLVGVLQAIDNHIEYESELANNVGLKRDILDKYDPVKYIVEIDNKILRDINSSESLCWGFYRKAIFLDLSKFKHVNEKIYSELLYRMFEMSAKNKKIDVTCFIRELYLYCGKNEFAYAGESLLAQLKKYLQLAEPYIIKTKQSEDAKETRQSSESESETQSGSEAKTDFFAETKEDAYGAKLISDLLFKYSISNARDLNTMYAKIGFAHFFFCVLIPFAAAVPGFVCFSPLGIACLIVGVVSLSAFVYRLSKLEYLKKAIAKIATAAKIGEDYIYSALKDRYGKNLKKLL</sequence>
<evidence type="ECO:0000313" key="3">
    <source>
        <dbReference type="EMBL" id="EPF31476.1"/>
    </source>
</evidence>
<dbReference type="RefSeq" id="WP_016526085.1">
    <property type="nucleotide sequence ID" value="NZ_KE332518.1"/>
</dbReference>
<dbReference type="STRING" id="1125699.HMPREF9194_01822"/>
<comment type="caution">
    <text evidence="3">The sequence shown here is derived from an EMBL/GenBank/DDBJ whole genome shotgun (WGS) entry which is preliminary data.</text>
</comment>
<dbReference type="EMBL" id="ATFF01000006">
    <property type="protein sequence ID" value="EPF31476.1"/>
    <property type="molecule type" value="Genomic_DNA"/>
</dbReference>